<organism evidence="1 2">
    <name type="scientific">Choiromyces venosus 120613-1</name>
    <dbReference type="NCBI Taxonomy" id="1336337"/>
    <lineage>
        <taxon>Eukaryota</taxon>
        <taxon>Fungi</taxon>
        <taxon>Dikarya</taxon>
        <taxon>Ascomycota</taxon>
        <taxon>Pezizomycotina</taxon>
        <taxon>Pezizomycetes</taxon>
        <taxon>Pezizales</taxon>
        <taxon>Tuberaceae</taxon>
        <taxon>Choiromyces</taxon>
    </lineage>
</organism>
<gene>
    <name evidence="1" type="ORF">L873DRAFT_1805426</name>
</gene>
<name>A0A3N4JSR0_9PEZI</name>
<dbReference type="AlphaFoldDB" id="A0A3N4JSR0"/>
<sequence>MFKFSLSSEFEMVVNGMLAYLGCTDCYVLRDDTLGLFVRHHTPDGSYFAPSS</sequence>
<protein>
    <submittedName>
        <fullName evidence="1">Uncharacterized protein</fullName>
    </submittedName>
</protein>
<accession>A0A3N4JSR0</accession>
<reference evidence="1 2" key="1">
    <citation type="journal article" date="2018" name="Nat. Ecol. Evol.">
        <title>Pezizomycetes genomes reveal the molecular basis of ectomycorrhizal truffle lifestyle.</title>
        <authorList>
            <person name="Murat C."/>
            <person name="Payen T."/>
            <person name="Noel B."/>
            <person name="Kuo A."/>
            <person name="Morin E."/>
            <person name="Chen J."/>
            <person name="Kohler A."/>
            <person name="Krizsan K."/>
            <person name="Balestrini R."/>
            <person name="Da Silva C."/>
            <person name="Montanini B."/>
            <person name="Hainaut M."/>
            <person name="Levati E."/>
            <person name="Barry K.W."/>
            <person name="Belfiori B."/>
            <person name="Cichocki N."/>
            <person name="Clum A."/>
            <person name="Dockter R.B."/>
            <person name="Fauchery L."/>
            <person name="Guy J."/>
            <person name="Iotti M."/>
            <person name="Le Tacon F."/>
            <person name="Lindquist E.A."/>
            <person name="Lipzen A."/>
            <person name="Malagnac F."/>
            <person name="Mello A."/>
            <person name="Molinier V."/>
            <person name="Miyauchi S."/>
            <person name="Poulain J."/>
            <person name="Riccioni C."/>
            <person name="Rubini A."/>
            <person name="Sitrit Y."/>
            <person name="Splivallo R."/>
            <person name="Traeger S."/>
            <person name="Wang M."/>
            <person name="Zifcakova L."/>
            <person name="Wipf D."/>
            <person name="Zambonelli A."/>
            <person name="Paolocci F."/>
            <person name="Nowrousian M."/>
            <person name="Ottonello S."/>
            <person name="Baldrian P."/>
            <person name="Spatafora J.W."/>
            <person name="Henrissat B."/>
            <person name="Nagy L.G."/>
            <person name="Aury J.M."/>
            <person name="Wincker P."/>
            <person name="Grigoriev I.V."/>
            <person name="Bonfante P."/>
            <person name="Martin F.M."/>
        </authorList>
    </citation>
    <scope>NUCLEOTIDE SEQUENCE [LARGE SCALE GENOMIC DNA]</scope>
    <source>
        <strain evidence="1 2">120613-1</strain>
    </source>
</reference>
<dbReference type="EMBL" id="ML120381">
    <property type="protein sequence ID" value="RPB00288.1"/>
    <property type="molecule type" value="Genomic_DNA"/>
</dbReference>
<proteinExistence type="predicted"/>
<keyword evidence="2" id="KW-1185">Reference proteome</keyword>
<evidence type="ECO:0000313" key="2">
    <source>
        <dbReference type="Proteomes" id="UP000276215"/>
    </source>
</evidence>
<evidence type="ECO:0000313" key="1">
    <source>
        <dbReference type="EMBL" id="RPB00288.1"/>
    </source>
</evidence>
<dbReference type="Proteomes" id="UP000276215">
    <property type="component" value="Unassembled WGS sequence"/>
</dbReference>